<sequence length="80" mass="9433">MTDNRYFADPWFWMCVHEAVESGFLNEWLRLTGNRLPRSEIERMVDEATGYGEDVARQFLQHVKEFIYDTIPHPVEVANG</sequence>
<protein>
    <submittedName>
        <fullName evidence="1">Uncharacterized protein</fullName>
    </submittedName>
</protein>
<reference evidence="1" key="1">
    <citation type="submission" date="2023-03" db="EMBL/GenBank/DDBJ databases">
        <title>Draft assemblies of triclosan tolerant bacteria isolated from returned activated sludge.</title>
        <authorList>
            <person name="Van Hamelsveld S."/>
        </authorList>
    </citation>
    <scope>NUCLEOTIDE SEQUENCE</scope>
    <source>
        <strain evidence="1">GW210015_S63</strain>
    </source>
</reference>
<name>A0AAW6P5D3_9PSED</name>
<dbReference type="Proteomes" id="UP001220662">
    <property type="component" value="Unassembled WGS sequence"/>
</dbReference>
<evidence type="ECO:0000313" key="2">
    <source>
        <dbReference type="Proteomes" id="UP001220662"/>
    </source>
</evidence>
<organism evidence="1 2">
    <name type="scientific">Pseudomonas citronellolis</name>
    <dbReference type="NCBI Taxonomy" id="53408"/>
    <lineage>
        <taxon>Bacteria</taxon>
        <taxon>Pseudomonadati</taxon>
        <taxon>Pseudomonadota</taxon>
        <taxon>Gammaproteobacteria</taxon>
        <taxon>Pseudomonadales</taxon>
        <taxon>Pseudomonadaceae</taxon>
        <taxon>Pseudomonas</taxon>
    </lineage>
</organism>
<comment type="caution">
    <text evidence="1">The sequence shown here is derived from an EMBL/GenBank/DDBJ whole genome shotgun (WGS) entry which is preliminary data.</text>
</comment>
<gene>
    <name evidence="1" type="ORF">P3W55_13670</name>
</gene>
<dbReference type="RefSeq" id="WP_276214715.1">
    <property type="nucleotide sequence ID" value="NZ_JARJLR010000233.1"/>
</dbReference>
<proteinExistence type="predicted"/>
<dbReference type="EMBL" id="JARJLR010000233">
    <property type="protein sequence ID" value="MDF3842760.1"/>
    <property type="molecule type" value="Genomic_DNA"/>
</dbReference>
<evidence type="ECO:0000313" key="1">
    <source>
        <dbReference type="EMBL" id="MDF3842760.1"/>
    </source>
</evidence>
<dbReference type="AlphaFoldDB" id="A0AAW6P5D3"/>
<accession>A0AAW6P5D3</accession>